<dbReference type="Gene3D" id="3.40.50.1820">
    <property type="entry name" value="alpha/beta hydrolase"/>
    <property type="match status" value="1"/>
</dbReference>
<gene>
    <name evidence="2" type="ORF">Q9R02_06050</name>
</gene>
<dbReference type="EMBL" id="JAVALS010000003">
    <property type="protein sequence ID" value="MDP5226710.1"/>
    <property type="molecule type" value="Genomic_DNA"/>
</dbReference>
<dbReference type="SUPFAM" id="SSF53474">
    <property type="entry name" value="alpha/beta-Hydrolases"/>
    <property type="match status" value="1"/>
</dbReference>
<reference evidence="2 3" key="1">
    <citation type="submission" date="2023-08" db="EMBL/GenBank/DDBJ databases">
        <title>Arthrobacter horti sp. nov., isolated from forest soil.</title>
        <authorList>
            <person name="Park M."/>
        </authorList>
    </citation>
    <scope>NUCLEOTIDE SEQUENCE [LARGE SCALE GENOMIC DNA]</scope>
    <source>
        <strain evidence="2 3">YJM1</strain>
    </source>
</reference>
<dbReference type="InterPro" id="IPR000073">
    <property type="entry name" value="AB_hydrolase_1"/>
</dbReference>
<dbReference type="InterPro" id="IPR029058">
    <property type="entry name" value="AB_hydrolase_fold"/>
</dbReference>
<dbReference type="RefSeq" id="WP_305995767.1">
    <property type="nucleotide sequence ID" value="NZ_JAVALS010000003.1"/>
</dbReference>
<dbReference type="GO" id="GO:0016787">
    <property type="term" value="F:hydrolase activity"/>
    <property type="evidence" value="ECO:0007669"/>
    <property type="project" value="UniProtKB-KW"/>
</dbReference>
<comment type="caution">
    <text evidence="2">The sequence shown here is derived from an EMBL/GenBank/DDBJ whole genome shotgun (WGS) entry which is preliminary data.</text>
</comment>
<dbReference type="Pfam" id="PF12697">
    <property type="entry name" value="Abhydrolase_6"/>
    <property type="match status" value="1"/>
</dbReference>
<feature type="domain" description="AB hydrolase-1" evidence="1">
    <location>
        <begin position="5"/>
        <end position="219"/>
    </location>
</feature>
<keyword evidence="2" id="KW-0378">Hydrolase</keyword>
<dbReference type="InterPro" id="IPR052897">
    <property type="entry name" value="Sec-Metab_Biosynth_Hydrolase"/>
</dbReference>
<evidence type="ECO:0000259" key="1">
    <source>
        <dbReference type="Pfam" id="PF12697"/>
    </source>
</evidence>
<dbReference type="PANTHER" id="PTHR37017">
    <property type="entry name" value="AB HYDROLASE-1 DOMAIN-CONTAINING PROTEIN-RELATED"/>
    <property type="match status" value="1"/>
</dbReference>
<sequence>MTSFILLPGAGGTSWYWSRVIPLLEAAGHEAVAVDLPGDDPAAGLPEYVELTLEAIGERRDVVLVAQSLGGFTAAAAWEKAGVAEIVLVNAMIPEPGETAGAWWGNVGWEEARSRAARDGGEYPEEFSLEEYFLHDVAPEVAAEGEPFQRPEAEAVFGSVCSFSGWPEGRTRVISGADDRFFPVEFQRRVALERVGVEPVAVPGGHLVALARPEELVRALLG</sequence>
<organism evidence="2 3">
    <name type="scientific">Arthrobacter horti</name>
    <dbReference type="NCBI Taxonomy" id="3068273"/>
    <lineage>
        <taxon>Bacteria</taxon>
        <taxon>Bacillati</taxon>
        <taxon>Actinomycetota</taxon>
        <taxon>Actinomycetes</taxon>
        <taxon>Micrococcales</taxon>
        <taxon>Micrococcaceae</taxon>
        <taxon>Arthrobacter</taxon>
    </lineage>
</organism>
<dbReference type="Proteomes" id="UP001232725">
    <property type="component" value="Unassembled WGS sequence"/>
</dbReference>
<evidence type="ECO:0000313" key="3">
    <source>
        <dbReference type="Proteomes" id="UP001232725"/>
    </source>
</evidence>
<protein>
    <submittedName>
        <fullName evidence="2">Alpha/beta hydrolase</fullName>
    </submittedName>
</protein>
<dbReference type="PANTHER" id="PTHR37017:SF11">
    <property type="entry name" value="ESTERASE_LIPASE_THIOESTERASE DOMAIN-CONTAINING PROTEIN"/>
    <property type="match status" value="1"/>
</dbReference>
<keyword evidence="3" id="KW-1185">Reference proteome</keyword>
<proteinExistence type="predicted"/>
<accession>A0ABT9IM86</accession>
<name>A0ABT9IM86_9MICC</name>
<evidence type="ECO:0000313" key="2">
    <source>
        <dbReference type="EMBL" id="MDP5226710.1"/>
    </source>
</evidence>